<comment type="caution">
    <text evidence="2">The sequence shown here is derived from an EMBL/GenBank/DDBJ whole genome shotgun (WGS) entry which is preliminary data.</text>
</comment>
<evidence type="ECO:0000313" key="3">
    <source>
        <dbReference type="Proteomes" id="UP000299102"/>
    </source>
</evidence>
<proteinExistence type="predicted"/>
<dbReference type="AlphaFoldDB" id="A0A4C1XY18"/>
<feature type="region of interest" description="Disordered" evidence="1">
    <location>
        <begin position="70"/>
        <end position="90"/>
    </location>
</feature>
<gene>
    <name evidence="2" type="ORF">EVAR_51334_1</name>
</gene>
<dbReference type="Proteomes" id="UP000299102">
    <property type="component" value="Unassembled WGS sequence"/>
</dbReference>
<dbReference type="EMBL" id="BGZK01001001">
    <property type="protein sequence ID" value="GBP68100.1"/>
    <property type="molecule type" value="Genomic_DNA"/>
</dbReference>
<keyword evidence="3" id="KW-1185">Reference proteome</keyword>
<name>A0A4C1XY18_EUMVA</name>
<evidence type="ECO:0000313" key="2">
    <source>
        <dbReference type="EMBL" id="GBP68100.1"/>
    </source>
</evidence>
<protein>
    <submittedName>
        <fullName evidence="2">Uncharacterized protein</fullName>
    </submittedName>
</protein>
<reference evidence="2 3" key="1">
    <citation type="journal article" date="2019" name="Commun. Biol.">
        <title>The bagworm genome reveals a unique fibroin gene that provides high tensile strength.</title>
        <authorList>
            <person name="Kono N."/>
            <person name="Nakamura H."/>
            <person name="Ohtoshi R."/>
            <person name="Tomita M."/>
            <person name="Numata K."/>
            <person name="Arakawa K."/>
        </authorList>
    </citation>
    <scope>NUCLEOTIDE SEQUENCE [LARGE SCALE GENOMIC DNA]</scope>
</reference>
<evidence type="ECO:0000256" key="1">
    <source>
        <dbReference type="SAM" id="MobiDB-lite"/>
    </source>
</evidence>
<sequence length="90" mass="9874">MGGYCNLICVLNSVRYCFVNISYRTCNAGPGVKREERPLLRARAPIDNLTLISDQGLGLALHSNGHRKGIFGDMGRDASDEQPNAGERRP</sequence>
<organism evidence="2 3">
    <name type="scientific">Eumeta variegata</name>
    <name type="common">Bagworm moth</name>
    <name type="synonym">Eumeta japonica</name>
    <dbReference type="NCBI Taxonomy" id="151549"/>
    <lineage>
        <taxon>Eukaryota</taxon>
        <taxon>Metazoa</taxon>
        <taxon>Ecdysozoa</taxon>
        <taxon>Arthropoda</taxon>
        <taxon>Hexapoda</taxon>
        <taxon>Insecta</taxon>
        <taxon>Pterygota</taxon>
        <taxon>Neoptera</taxon>
        <taxon>Endopterygota</taxon>
        <taxon>Lepidoptera</taxon>
        <taxon>Glossata</taxon>
        <taxon>Ditrysia</taxon>
        <taxon>Tineoidea</taxon>
        <taxon>Psychidae</taxon>
        <taxon>Oiketicinae</taxon>
        <taxon>Eumeta</taxon>
    </lineage>
</organism>
<accession>A0A4C1XY18</accession>